<dbReference type="InterPro" id="IPR036390">
    <property type="entry name" value="WH_DNA-bd_sf"/>
</dbReference>
<accession>A0A1S1V7F9</accession>
<dbReference type="PROSITE" id="PS50042">
    <property type="entry name" value="CNMP_BINDING_3"/>
    <property type="match status" value="1"/>
</dbReference>
<evidence type="ECO:0000256" key="2">
    <source>
        <dbReference type="ARBA" id="ARBA00023125"/>
    </source>
</evidence>
<gene>
    <name evidence="6" type="primary">crp_1</name>
    <name evidence="6" type="ORF">EUAN_11030</name>
</gene>
<dbReference type="Gene3D" id="1.10.10.10">
    <property type="entry name" value="Winged helix-like DNA-binding domain superfamily/Winged helix DNA-binding domain"/>
    <property type="match status" value="1"/>
</dbReference>
<dbReference type="PANTHER" id="PTHR24567">
    <property type="entry name" value="CRP FAMILY TRANSCRIPTIONAL REGULATORY PROTEIN"/>
    <property type="match status" value="1"/>
</dbReference>
<dbReference type="InterPro" id="IPR018335">
    <property type="entry name" value="Tscrpt_reg_HTH_Crp-type_CS"/>
</dbReference>
<dbReference type="CDD" id="cd00092">
    <property type="entry name" value="HTH_CRP"/>
    <property type="match status" value="1"/>
</dbReference>
<dbReference type="GO" id="GO:0003677">
    <property type="term" value="F:DNA binding"/>
    <property type="evidence" value="ECO:0007669"/>
    <property type="project" value="UniProtKB-KW"/>
</dbReference>
<protein>
    <submittedName>
        <fullName evidence="6">cAMP receptor protein</fullName>
    </submittedName>
</protein>
<dbReference type="PRINTS" id="PR00034">
    <property type="entry name" value="HTHCRP"/>
</dbReference>
<keyword evidence="1" id="KW-0805">Transcription regulation</keyword>
<dbReference type="InterPro" id="IPR014710">
    <property type="entry name" value="RmlC-like_jellyroll"/>
</dbReference>
<proteinExistence type="predicted"/>
<dbReference type="InterPro" id="IPR050397">
    <property type="entry name" value="Env_Response_Regulators"/>
</dbReference>
<dbReference type="AlphaFoldDB" id="A0A1S1V7F9"/>
<comment type="caution">
    <text evidence="6">The sequence shown here is derived from an EMBL/GenBank/DDBJ whole genome shotgun (WGS) entry which is preliminary data.</text>
</comment>
<dbReference type="InterPro" id="IPR018488">
    <property type="entry name" value="cNMP-bd_CS"/>
</dbReference>
<dbReference type="InterPro" id="IPR012318">
    <property type="entry name" value="HTH_CRP"/>
</dbReference>
<dbReference type="PANTHER" id="PTHR24567:SF74">
    <property type="entry name" value="HTH-TYPE TRANSCRIPTIONAL REGULATOR ARCR"/>
    <property type="match status" value="1"/>
</dbReference>
<dbReference type="SMART" id="SM00100">
    <property type="entry name" value="cNMP"/>
    <property type="match status" value="1"/>
</dbReference>
<dbReference type="PROSITE" id="PS51063">
    <property type="entry name" value="HTH_CRP_2"/>
    <property type="match status" value="1"/>
</dbReference>
<dbReference type="InterPro" id="IPR036388">
    <property type="entry name" value="WH-like_DNA-bd_sf"/>
</dbReference>
<evidence type="ECO:0000259" key="5">
    <source>
        <dbReference type="PROSITE" id="PS51063"/>
    </source>
</evidence>
<dbReference type="SUPFAM" id="SSF46785">
    <property type="entry name" value="Winged helix' DNA-binding domain"/>
    <property type="match status" value="1"/>
</dbReference>
<dbReference type="EMBL" id="MKIE01000003">
    <property type="protein sequence ID" value="OHW62538.1"/>
    <property type="molecule type" value="Genomic_DNA"/>
</dbReference>
<dbReference type="GO" id="GO:0005829">
    <property type="term" value="C:cytosol"/>
    <property type="evidence" value="ECO:0007669"/>
    <property type="project" value="TreeGrafter"/>
</dbReference>
<evidence type="ECO:0000313" key="7">
    <source>
        <dbReference type="Proteomes" id="UP000180254"/>
    </source>
</evidence>
<sequence length="227" mass="25262">MRSRIDYIKGIPIFQSLDEGELEAVESILKERVYKKNSIVISEGNHGDSMFVVKSGKVKIYKTDVSGKEIILDIKGENKMFGEVTLFTDISYPATVKTIEDSEIIILENVELEKVVEKSPKLALGIIKVLSARLLKSQQKHKELVVDDVYMRTARELLSLAAKYGKESGGSTELDLGLTREEIASIVGTSRETVSRVLSRFGSEGSIAIKGRKISIVNKEKLKGWLE</sequence>
<name>A0A1S1V7F9_9FIRM</name>
<dbReference type="Gene3D" id="2.60.120.10">
    <property type="entry name" value="Jelly Rolls"/>
    <property type="match status" value="1"/>
</dbReference>
<keyword evidence="7" id="KW-1185">Reference proteome</keyword>
<keyword evidence="3" id="KW-0804">Transcription</keyword>
<dbReference type="STRING" id="39480.EUAN_11030"/>
<organism evidence="6 7">
    <name type="scientific">Andreesenia angusta</name>
    <dbReference type="NCBI Taxonomy" id="39480"/>
    <lineage>
        <taxon>Bacteria</taxon>
        <taxon>Bacillati</taxon>
        <taxon>Bacillota</taxon>
        <taxon>Tissierellia</taxon>
        <taxon>Tissierellales</taxon>
        <taxon>Gottschalkiaceae</taxon>
        <taxon>Andreesenia</taxon>
    </lineage>
</organism>
<feature type="domain" description="Cyclic nucleotide-binding" evidence="4">
    <location>
        <begin position="13"/>
        <end position="116"/>
    </location>
</feature>
<dbReference type="CDD" id="cd00038">
    <property type="entry name" value="CAP_ED"/>
    <property type="match status" value="1"/>
</dbReference>
<evidence type="ECO:0000259" key="4">
    <source>
        <dbReference type="PROSITE" id="PS50042"/>
    </source>
</evidence>
<dbReference type="Pfam" id="PF13545">
    <property type="entry name" value="HTH_Crp_2"/>
    <property type="match status" value="1"/>
</dbReference>
<dbReference type="SUPFAM" id="SSF51206">
    <property type="entry name" value="cAMP-binding domain-like"/>
    <property type="match status" value="1"/>
</dbReference>
<dbReference type="InterPro" id="IPR018490">
    <property type="entry name" value="cNMP-bd_dom_sf"/>
</dbReference>
<dbReference type="PROSITE" id="PS00888">
    <property type="entry name" value="CNMP_BINDING_1"/>
    <property type="match status" value="1"/>
</dbReference>
<reference evidence="6 7" key="1">
    <citation type="submission" date="2016-09" db="EMBL/GenBank/DDBJ databases">
        <title>Genome sequence of Eubacterium angustum.</title>
        <authorList>
            <person name="Poehlein A."/>
            <person name="Daniel R."/>
        </authorList>
    </citation>
    <scope>NUCLEOTIDE SEQUENCE [LARGE SCALE GENOMIC DNA]</scope>
    <source>
        <strain evidence="6 7">DSM 1989</strain>
    </source>
</reference>
<dbReference type="PROSITE" id="PS00042">
    <property type="entry name" value="HTH_CRP_1"/>
    <property type="match status" value="1"/>
</dbReference>
<evidence type="ECO:0000313" key="6">
    <source>
        <dbReference type="EMBL" id="OHW62538.1"/>
    </source>
</evidence>
<evidence type="ECO:0000256" key="3">
    <source>
        <dbReference type="ARBA" id="ARBA00023163"/>
    </source>
</evidence>
<dbReference type="Proteomes" id="UP000180254">
    <property type="component" value="Unassembled WGS sequence"/>
</dbReference>
<dbReference type="GO" id="GO:0003700">
    <property type="term" value="F:DNA-binding transcription factor activity"/>
    <property type="evidence" value="ECO:0007669"/>
    <property type="project" value="InterPro"/>
</dbReference>
<evidence type="ECO:0000256" key="1">
    <source>
        <dbReference type="ARBA" id="ARBA00023015"/>
    </source>
</evidence>
<dbReference type="RefSeq" id="WP_071062494.1">
    <property type="nucleotide sequence ID" value="NZ_MKIE01000003.1"/>
</dbReference>
<feature type="domain" description="HTH crp-type" evidence="5">
    <location>
        <begin position="147"/>
        <end position="220"/>
    </location>
</feature>
<dbReference type="SMART" id="SM00419">
    <property type="entry name" value="HTH_CRP"/>
    <property type="match status" value="1"/>
</dbReference>
<dbReference type="Pfam" id="PF00027">
    <property type="entry name" value="cNMP_binding"/>
    <property type="match status" value="1"/>
</dbReference>
<keyword evidence="2" id="KW-0238">DNA-binding</keyword>
<keyword evidence="6" id="KW-0675">Receptor</keyword>
<dbReference type="OrthoDB" id="1706474at2"/>
<dbReference type="InterPro" id="IPR000595">
    <property type="entry name" value="cNMP-bd_dom"/>
</dbReference>